<dbReference type="PANTHER" id="PTHR43163">
    <property type="entry name" value="DIPEPTIDE TRANSPORT SYSTEM PERMEASE PROTEIN DPPB-RELATED"/>
    <property type="match status" value="1"/>
</dbReference>
<dbReference type="PROSITE" id="PS50928">
    <property type="entry name" value="ABC_TM1"/>
    <property type="match status" value="1"/>
</dbReference>
<dbReference type="OrthoDB" id="9778910at2"/>
<dbReference type="CDD" id="cd06261">
    <property type="entry name" value="TM_PBP2"/>
    <property type="match status" value="1"/>
</dbReference>
<dbReference type="Pfam" id="PF00528">
    <property type="entry name" value="BPD_transp_1"/>
    <property type="match status" value="1"/>
</dbReference>
<keyword evidence="5 7" id="KW-1133">Transmembrane helix</keyword>
<evidence type="ECO:0000256" key="3">
    <source>
        <dbReference type="ARBA" id="ARBA00022475"/>
    </source>
</evidence>
<protein>
    <submittedName>
        <fullName evidence="9">ABC transporter permease</fullName>
    </submittedName>
</protein>
<dbReference type="InterPro" id="IPR035906">
    <property type="entry name" value="MetI-like_sf"/>
</dbReference>
<accession>A0A4R4ZWI5</accession>
<dbReference type="SUPFAM" id="SSF161098">
    <property type="entry name" value="MetI-like"/>
    <property type="match status" value="1"/>
</dbReference>
<feature type="transmembrane region" description="Helical" evidence="7">
    <location>
        <begin position="207"/>
        <end position="233"/>
    </location>
</feature>
<keyword evidence="2 7" id="KW-0813">Transport</keyword>
<proteinExistence type="inferred from homology"/>
<dbReference type="InterPro" id="IPR000515">
    <property type="entry name" value="MetI-like"/>
</dbReference>
<comment type="caution">
    <text evidence="9">The sequence shown here is derived from an EMBL/GenBank/DDBJ whole genome shotgun (WGS) entry which is preliminary data.</text>
</comment>
<comment type="subcellular location">
    <subcellularLocation>
        <location evidence="1 7">Cell membrane</location>
        <topology evidence="1 7">Multi-pass membrane protein</topology>
    </subcellularLocation>
</comment>
<evidence type="ECO:0000313" key="10">
    <source>
        <dbReference type="Proteomes" id="UP000294513"/>
    </source>
</evidence>
<keyword evidence="4 7" id="KW-0812">Transmembrane</keyword>
<evidence type="ECO:0000256" key="4">
    <source>
        <dbReference type="ARBA" id="ARBA00022692"/>
    </source>
</evidence>
<sequence>MLHLVPGDPVKIMLDGAGSAAPATPAQERALRHELGLDQPLAAQYARYLGHAARGDFGRSYESGRPVTQALGRVLPGSLALMGCALALALLLGTGLAIAGTATGSRVLGGLLSTTQIVGAALPSYWVGLMLMELFSFRFPLLPATGDQGLESLVLPAVTLALPTAGFIAQILGGSLRQTLAQPFITTARAKGAGRLRTLTRHALRNAAIPALTVAGTTIGGLLGGAVVVETVFARPGLGRTVVDAVNAHDYPVVQGFVCLTTAGYIAISLALDLLYSLLDPRVAP</sequence>
<dbReference type="Gene3D" id="1.10.3720.10">
    <property type="entry name" value="MetI-like"/>
    <property type="match status" value="1"/>
</dbReference>
<evidence type="ECO:0000313" key="9">
    <source>
        <dbReference type="EMBL" id="TDD62624.1"/>
    </source>
</evidence>
<evidence type="ECO:0000256" key="1">
    <source>
        <dbReference type="ARBA" id="ARBA00004651"/>
    </source>
</evidence>
<evidence type="ECO:0000256" key="6">
    <source>
        <dbReference type="ARBA" id="ARBA00023136"/>
    </source>
</evidence>
<evidence type="ECO:0000256" key="7">
    <source>
        <dbReference type="RuleBase" id="RU363032"/>
    </source>
</evidence>
<feature type="transmembrane region" description="Helical" evidence="7">
    <location>
        <begin position="152"/>
        <end position="172"/>
    </location>
</feature>
<keyword evidence="10" id="KW-1185">Reference proteome</keyword>
<gene>
    <name evidence="9" type="ORF">E1298_44485</name>
</gene>
<keyword evidence="6 7" id="KW-0472">Membrane</keyword>
<dbReference type="AlphaFoldDB" id="A0A4R4ZWI5"/>
<name>A0A4R4ZWI5_9ACTN</name>
<comment type="similarity">
    <text evidence="7">Belongs to the binding-protein-dependent transport system permease family.</text>
</comment>
<feature type="transmembrane region" description="Helical" evidence="7">
    <location>
        <begin position="79"/>
        <end position="99"/>
    </location>
</feature>
<feature type="domain" description="ABC transmembrane type-1" evidence="8">
    <location>
        <begin position="75"/>
        <end position="276"/>
    </location>
</feature>
<organism evidence="9 10">
    <name type="scientific">Actinomadura rubrisoli</name>
    <dbReference type="NCBI Taxonomy" id="2530368"/>
    <lineage>
        <taxon>Bacteria</taxon>
        <taxon>Bacillati</taxon>
        <taxon>Actinomycetota</taxon>
        <taxon>Actinomycetes</taxon>
        <taxon>Streptosporangiales</taxon>
        <taxon>Thermomonosporaceae</taxon>
        <taxon>Actinomadura</taxon>
    </lineage>
</organism>
<dbReference type="EMBL" id="SMKU01000523">
    <property type="protein sequence ID" value="TDD62624.1"/>
    <property type="molecule type" value="Genomic_DNA"/>
</dbReference>
<keyword evidence="3" id="KW-1003">Cell membrane</keyword>
<evidence type="ECO:0000256" key="5">
    <source>
        <dbReference type="ARBA" id="ARBA00022989"/>
    </source>
</evidence>
<feature type="transmembrane region" description="Helical" evidence="7">
    <location>
        <begin position="111"/>
        <end position="132"/>
    </location>
</feature>
<evidence type="ECO:0000259" key="8">
    <source>
        <dbReference type="PROSITE" id="PS50928"/>
    </source>
</evidence>
<reference evidence="9 10" key="1">
    <citation type="submission" date="2019-03" db="EMBL/GenBank/DDBJ databases">
        <title>Draft genome sequences of novel Actinobacteria.</title>
        <authorList>
            <person name="Sahin N."/>
            <person name="Ay H."/>
            <person name="Saygin H."/>
        </authorList>
    </citation>
    <scope>NUCLEOTIDE SEQUENCE [LARGE SCALE GENOMIC DNA]</scope>
    <source>
        <strain evidence="9 10">H3C3</strain>
    </source>
</reference>
<feature type="transmembrane region" description="Helical" evidence="7">
    <location>
        <begin position="253"/>
        <end position="279"/>
    </location>
</feature>
<dbReference type="PANTHER" id="PTHR43163:SF6">
    <property type="entry name" value="DIPEPTIDE TRANSPORT SYSTEM PERMEASE PROTEIN DPPB-RELATED"/>
    <property type="match status" value="1"/>
</dbReference>
<dbReference type="GO" id="GO:0071916">
    <property type="term" value="F:dipeptide transmembrane transporter activity"/>
    <property type="evidence" value="ECO:0007669"/>
    <property type="project" value="TreeGrafter"/>
</dbReference>
<dbReference type="Proteomes" id="UP000294513">
    <property type="component" value="Unassembled WGS sequence"/>
</dbReference>
<evidence type="ECO:0000256" key="2">
    <source>
        <dbReference type="ARBA" id="ARBA00022448"/>
    </source>
</evidence>
<dbReference type="GO" id="GO:0005886">
    <property type="term" value="C:plasma membrane"/>
    <property type="evidence" value="ECO:0007669"/>
    <property type="project" value="UniProtKB-SubCell"/>
</dbReference>